<keyword evidence="1" id="KW-0732">Signal</keyword>
<reference evidence="3 4" key="2">
    <citation type="submission" date="2016-08" db="EMBL/GenBank/DDBJ databases">
        <title>Pervasive Adenine N6-methylation of Active Genes in Fungi.</title>
        <authorList>
            <consortium name="DOE Joint Genome Institute"/>
            <person name="Mondo S.J."/>
            <person name="Dannebaum R.O."/>
            <person name="Kuo R.C."/>
            <person name="Labutti K."/>
            <person name="Haridas S."/>
            <person name="Kuo A."/>
            <person name="Salamov A."/>
            <person name="Ahrendt S.R."/>
            <person name="Lipzen A."/>
            <person name="Sullivan W."/>
            <person name="Andreopoulos W.B."/>
            <person name="Clum A."/>
            <person name="Lindquist E."/>
            <person name="Daum C."/>
            <person name="Ramamoorthy G.K."/>
            <person name="Gryganskyi A."/>
            <person name="Culley D."/>
            <person name="Magnuson J.K."/>
            <person name="James T.Y."/>
            <person name="O'Malley M.A."/>
            <person name="Stajich J.E."/>
            <person name="Spatafora J.W."/>
            <person name="Visel A."/>
            <person name="Grigoriev I.V."/>
        </authorList>
    </citation>
    <scope>NUCLEOTIDE SEQUENCE [LARGE SCALE GENOMIC DNA]</scope>
    <source>
        <strain evidence="4">finn</strain>
    </source>
</reference>
<evidence type="ECO:0000313" key="3">
    <source>
        <dbReference type="EMBL" id="ORX51457.1"/>
    </source>
</evidence>
<dbReference type="SMART" id="SM00257">
    <property type="entry name" value="LysM"/>
    <property type="match status" value="1"/>
</dbReference>
<organism evidence="3 4">
    <name type="scientific">Piromyces finnis</name>
    <dbReference type="NCBI Taxonomy" id="1754191"/>
    <lineage>
        <taxon>Eukaryota</taxon>
        <taxon>Fungi</taxon>
        <taxon>Fungi incertae sedis</taxon>
        <taxon>Chytridiomycota</taxon>
        <taxon>Chytridiomycota incertae sedis</taxon>
        <taxon>Neocallimastigomycetes</taxon>
        <taxon>Neocallimastigales</taxon>
        <taxon>Neocallimastigaceae</taxon>
        <taxon>Piromyces</taxon>
    </lineage>
</organism>
<protein>
    <recommendedName>
        <fullName evidence="2">LysM domain-containing protein</fullName>
    </recommendedName>
</protein>
<feature type="signal peptide" evidence="1">
    <location>
        <begin position="1"/>
        <end position="21"/>
    </location>
</feature>
<evidence type="ECO:0000313" key="4">
    <source>
        <dbReference type="Proteomes" id="UP000193719"/>
    </source>
</evidence>
<dbReference type="Proteomes" id="UP000193719">
    <property type="component" value="Unassembled WGS sequence"/>
</dbReference>
<dbReference type="EMBL" id="MCFH01000018">
    <property type="protein sequence ID" value="ORX51457.1"/>
    <property type="molecule type" value="Genomic_DNA"/>
</dbReference>
<reference evidence="3 4" key="1">
    <citation type="submission" date="2016-08" db="EMBL/GenBank/DDBJ databases">
        <title>Genomes of anaerobic fungi encode conserved fungal cellulosomes for biomass hydrolysis.</title>
        <authorList>
            <consortium name="DOE Joint Genome Institute"/>
            <person name="Haitjema C.H."/>
            <person name="Gilmore S.P."/>
            <person name="Henske J.K."/>
            <person name="Solomon K.V."/>
            <person name="De Groot R."/>
            <person name="Kuo A."/>
            <person name="Mondo S.J."/>
            <person name="Salamov A.A."/>
            <person name="Labutti K."/>
            <person name="Zhao Z."/>
            <person name="Chiniquy J."/>
            <person name="Barry K."/>
            <person name="Brewer H.M."/>
            <person name="Purvine S.O."/>
            <person name="Wright A.T."/>
            <person name="Boxma B."/>
            <person name="Van Alen T."/>
            <person name="Hackstein J.H."/>
            <person name="Baker S.E."/>
            <person name="Grigoriev I.V."/>
            <person name="O'Malley M.A."/>
        </authorList>
    </citation>
    <scope>NUCLEOTIDE SEQUENCE [LARGE SCALE GENOMIC DNA]</scope>
    <source>
        <strain evidence="4">finn</strain>
    </source>
</reference>
<dbReference type="InterPro" id="IPR018392">
    <property type="entry name" value="LysM"/>
</dbReference>
<dbReference type="AlphaFoldDB" id="A0A1Y1VB30"/>
<comment type="caution">
    <text evidence="3">The sequence shown here is derived from an EMBL/GenBank/DDBJ whole genome shotgun (WGS) entry which is preliminary data.</text>
</comment>
<dbReference type="Pfam" id="PF01476">
    <property type="entry name" value="LysM"/>
    <property type="match status" value="1"/>
</dbReference>
<name>A0A1Y1VB30_9FUNG</name>
<evidence type="ECO:0000259" key="2">
    <source>
        <dbReference type="PROSITE" id="PS51782"/>
    </source>
</evidence>
<evidence type="ECO:0000256" key="1">
    <source>
        <dbReference type="SAM" id="SignalP"/>
    </source>
</evidence>
<dbReference type="Gene3D" id="3.10.350.10">
    <property type="entry name" value="LysM domain"/>
    <property type="match status" value="1"/>
</dbReference>
<dbReference type="SUPFAM" id="SSF54106">
    <property type="entry name" value="LysM domain"/>
    <property type="match status" value="1"/>
</dbReference>
<dbReference type="InterPro" id="IPR036779">
    <property type="entry name" value="LysM_dom_sf"/>
</dbReference>
<feature type="domain" description="LysM" evidence="2">
    <location>
        <begin position="85"/>
        <end position="130"/>
    </location>
</feature>
<feature type="chain" id="PRO_5012372553" description="LysM domain-containing protein" evidence="1">
    <location>
        <begin position="22"/>
        <end position="153"/>
    </location>
</feature>
<dbReference type="PROSITE" id="PS51782">
    <property type="entry name" value="LYSM"/>
    <property type="match status" value="1"/>
</dbReference>
<proteinExistence type="predicted"/>
<accession>A0A1Y1VB30</accession>
<sequence length="153" mass="17645">MKLFNLSALVVFFICVAHTFAAGIHCAEHVVLKKGQSCSSLTKLARTKDIYFMNPLINCDKAMTKKTTICVDRDSYYSDEDFDFEYYEIKKGDTCEKLAMQFNTTVDVLKRFNYGVLDCNNMKKLAKYGTEIQYRRDGDYTVNFENSTLVKVK</sequence>
<gene>
    <name evidence="3" type="ORF">BCR36DRAFT_583000</name>
</gene>
<keyword evidence="4" id="KW-1185">Reference proteome</keyword>